<reference evidence="3 4" key="1">
    <citation type="journal article" date="2022" name="Int. J. Syst. Evol. Microbiol.">
        <title>Apilactobacillus apisilvae sp. nov., Nicolia spurrieriana gen. nov. sp. nov., Bombilactobacillus folatiphilus sp. nov. and Bombilactobacillus thymidiniphilus sp. nov., four new lactic acid bacterial isolates from stingless bees Tetragonula carbonaria and Austroplebeia australis.</title>
        <authorList>
            <person name="Oliphant S.A."/>
            <person name="Watson-Haigh N.S."/>
            <person name="Sumby K.M."/>
            <person name="Gardner J."/>
            <person name="Groom S."/>
            <person name="Jiranek V."/>
        </authorList>
    </citation>
    <scope>NUCLEOTIDE SEQUENCE [LARGE SCALE GENOMIC DNA]</scope>
    <source>
        <strain evidence="3 4">SG4_A1</strain>
    </source>
</reference>
<dbReference type="NCBIfam" id="TIGR00035">
    <property type="entry name" value="asp_race"/>
    <property type="match status" value="1"/>
</dbReference>
<dbReference type="PROSITE" id="PS00923">
    <property type="entry name" value="ASP_GLU_RACEMASE_1"/>
    <property type="match status" value="1"/>
</dbReference>
<organism evidence="3 4">
    <name type="scientific">Bombilactobacillus thymidiniphilus</name>
    <dbReference type="NCBI Taxonomy" id="2923363"/>
    <lineage>
        <taxon>Bacteria</taxon>
        <taxon>Bacillati</taxon>
        <taxon>Bacillota</taxon>
        <taxon>Bacilli</taxon>
        <taxon>Lactobacillales</taxon>
        <taxon>Lactobacillaceae</taxon>
        <taxon>Bombilactobacillus</taxon>
    </lineage>
</organism>
<dbReference type="Proteomes" id="UP000831947">
    <property type="component" value="Chromosome"/>
</dbReference>
<keyword evidence="4" id="KW-1185">Reference proteome</keyword>
<accession>A0ABY4PF83</accession>
<dbReference type="Gene3D" id="3.40.50.1860">
    <property type="match status" value="2"/>
</dbReference>
<evidence type="ECO:0000256" key="1">
    <source>
        <dbReference type="ARBA" id="ARBA00007847"/>
    </source>
</evidence>
<keyword evidence="2 3" id="KW-0413">Isomerase</keyword>
<name>A0ABY4PF83_9LACO</name>
<dbReference type="SUPFAM" id="SSF53681">
    <property type="entry name" value="Aspartate/glutamate racemase"/>
    <property type="match status" value="2"/>
</dbReference>
<dbReference type="RefSeq" id="WP_249513401.1">
    <property type="nucleotide sequence ID" value="NZ_CP093365.1"/>
</dbReference>
<dbReference type="InterPro" id="IPR015942">
    <property type="entry name" value="Asp/Glu/hydantoin_racemase"/>
</dbReference>
<dbReference type="GO" id="GO:0016853">
    <property type="term" value="F:isomerase activity"/>
    <property type="evidence" value="ECO:0007669"/>
    <property type="project" value="UniProtKB-KW"/>
</dbReference>
<dbReference type="PANTHER" id="PTHR21198">
    <property type="entry name" value="GLUTAMATE RACEMASE"/>
    <property type="match status" value="1"/>
</dbReference>
<dbReference type="InterPro" id="IPR018187">
    <property type="entry name" value="Asp/Glu_racemase_AS_1"/>
</dbReference>
<dbReference type="InterPro" id="IPR004380">
    <property type="entry name" value="Asp_race"/>
</dbReference>
<proteinExistence type="inferred from homology"/>
<protein>
    <submittedName>
        <fullName evidence="3">Amino acid racemase</fullName>
        <ecNumber evidence="3">5.1.1.-</ecNumber>
    </submittedName>
</protein>
<comment type="similarity">
    <text evidence="1">Belongs to the aspartate/glutamate racemases family.</text>
</comment>
<gene>
    <name evidence="3" type="ORF">MOO47_03455</name>
</gene>
<dbReference type="EC" id="5.1.1.-" evidence="3"/>
<dbReference type="EMBL" id="CP093365">
    <property type="protein sequence ID" value="UQS84217.1"/>
    <property type="molecule type" value="Genomic_DNA"/>
</dbReference>
<dbReference type="PANTHER" id="PTHR21198:SF7">
    <property type="entry name" value="ASPARTATE-GLUTAMATE RACEMASE FAMILY"/>
    <property type="match status" value="1"/>
</dbReference>
<evidence type="ECO:0000256" key="2">
    <source>
        <dbReference type="ARBA" id="ARBA00023235"/>
    </source>
</evidence>
<evidence type="ECO:0000313" key="3">
    <source>
        <dbReference type="EMBL" id="UQS84217.1"/>
    </source>
</evidence>
<dbReference type="InterPro" id="IPR001920">
    <property type="entry name" value="Asp/Glu_race"/>
</dbReference>
<dbReference type="Pfam" id="PF01177">
    <property type="entry name" value="Asp_Glu_race"/>
    <property type="match status" value="1"/>
</dbReference>
<evidence type="ECO:0000313" key="4">
    <source>
        <dbReference type="Proteomes" id="UP000831947"/>
    </source>
</evidence>
<sequence length="247" mass="27642">MKNFFTVIGGMGTQATESYLRLLNARTPAKCDQDFLNYILVNHATVPDRTAYILDHSQPSFYPDLLEDIQQQSLLKPDFMVLICNTAHFFYEQLQAATAVPLLHMPRMAVRQLKMQYPHAKKVGLIATKGTLADQIYQTELTKQGYEVTVGDTTLQKDVMALIYEHIKEKGQVDVKLYHSILERMQNDFGAQAVILGCTELSVAQEKAAQHPYAVIDAQSVIVDASIALAQQIRSGNKINIQDGVIN</sequence>